<accession>A0ABX8V0N0</accession>
<reference evidence="6 7" key="1">
    <citation type="journal article" date="2022" name="bioRxiv">
        <title>Ecology and evolution of chlamydial symbionts of arthropods.</title>
        <authorList>
            <person name="Halter T."/>
            <person name="Koestlbacher S."/>
            <person name="Collingro A."/>
            <person name="Sixt B.S."/>
            <person name="Toenshoff E.R."/>
            <person name="Hendrickx F."/>
            <person name="Kostanjsek R."/>
            <person name="Horn M."/>
        </authorList>
    </citation>
    <scope>NUCLEOTIDE SEQUENCE [LARGE SCALE GENOMIC DNA]</scope>
    <source>
        <strain evidence="6">W744xW776</strain>
    </source>
</reference>
<name>A0ABX8V0N0_9BACT</name>
<feature type="region of interest" description="Disordered" evidence="4">
    <location>
        <begin position="139"/>
        <end position="168"/>
    </location>
</feature>
<feature type="compositionally biased region" description="Basic and acidic residues" evidence="4">
    <location>
        <begin position="139"/>
        <end position="149"/>
    </location>
</feature>
<comment type="similarity">
    <text evidence="1">Belongs to the acyl coenzyme A hydrolase family.</text>
</comment>
<keyword evidence="2 3" id="KW-0378">Hydrolase</keyword>
<dbReference type="RefSeq" id="WP_215216578.1">
    <property type="nucleotide sequence ID" value="NZ_CP075587.1"/>
</dbReference>
<evidence type="ECO:0000256" key="3">
    <source>
        <dbReference type="PROSITE-ProRule" id="PRU01106"/>
    </source>
</evidence>
<evidence type="ECO:0000256" key="4">
    <source>
        <dbReference type="SAM" id="MobiDB-lite"/>
    </source>
</evidence>
<dbReference type="PANTHER" id="PTHR11049">
    <property type="entry name" value="ACYL COENZYME A THIOESTER HYDROLASE"/>
    <property type="match status" value="1"/>
</dbReference>
<dbReference type="Pfam" id="PF03061">
    <property type="entry name" value="4HBT"/>
    <property type="match status" value="1"/>
</dbReference>
<evidence type="ECO:0000256" key="1">
    <source>
        <dbReference type="ARBA" id="ARBA00010458"/>
    </source>
</evidence>
<dbReference type="PANTHER" id="PTHR11049:SF16">
    <property type="entry name" value="PROTEIN VDLD"/>
    <property type="match status" value="1"/>
</dbReference>
<dbReference type="Proteomes" id="UP000826014">
    <property type="component" value="Chromosome"/>
</dbReference>
<keyword evidence="7" id="KW-1185">Reference proteome</keyword>
<feature type="compositionally biased region" description="Basic and acidic residues" evidence="4">
    <location>
        <begin position="157"/>
        <end position="168"/>
    </location>
</feature>
<dbReference type="EMBL" id="CP075587">
    <property type="protein sequence ID" value="QYF48739.1"/>
    <property type="molecule type" value="Genomic_DNA"/>
</dbReference>
<organism evidence="6 7">
    <name type="scientific">Candidatus Rhabdochlamydia oedothoracis</name>
    <dbReference type="NCBI Taxonomy" id="2720720"/>
    <lineage>
        <taxon>Bacteria</taxon>
        <taxon>Pseudomonadati</taxon>
        <taxon>Chlamydiota</taxon>
        <taxon>Chlamydiia</taxon>
        <taxon>Parachlamydiales</taxon>
        <taxon>Candidatus Rhabdochlamydiaceae</taxon>
        <taxon>Candidatus Rhabdochlamydia</taxon>
    </lineage>
</organism>
<dbReference type="Gene3D" id="3.10.129.10">
    <property type="entry name" value="Hotdog Thioesterase"/>
    <property type="match status" value="1"/>
</dbReference>
<protein>
    <submittedName>
        <fullName evidence="6">Thioesterase superfamily</fullName>
    </submittedName>
</protein>
<evidence type="ECO:0000259" key="5">
    <source>
        <dbReference type="PROSITE" id="PS51770"/>
    </source>
</evidence>
<evidence type="ECO:0000256" key="2">
    <source>
        <dbReference type="ARBA" id="ARBA00022801"/>
    </source>
</evidence>
<dbReference type="SUPFAM" id="SSF54637">
    <property type="entry name" value="Thioesterase/thiol ester dehydrase-isomerase"/>
    <property type="match status" value="1"/>
</dbReference>
<dbReference type="CDD" id="cd03442">
    <property type="entry name" value="BFIT_BACH"/>
    <property type="match status" value="1"/>
</dbReference>
<gene>
    <name evidence="6" type="ORF">RHABOEDO_000951</name>
</gene>
<dbReference type="InterPro" id="IPR029069">
    <property type="entry name" value="HotDog_dom_sf"/>
</dbReference>
<dbReference type="PROSITE" id="PS51770">
    <property type="entry name" value="HOTDOG_ACOT"/>
    <property type="match status" value="1"/>
</dbReference>
<feature type="domain" description="HotDog ACOT-type" evidence="5">
    <location>
        <begin position="10"/>
        <end position="122"/>
    </location>
</feature>
<dbReference type="InterPro" id="IPR033120">
    <property type="entry name" value="HOTDOG_ACOT"/>
</dbReference>
<evidence type="ECO:0000313" key="6">
    <source>
        <dbReference type="EMBL" id="QYF48739.1"/>
    </source>
</evidence>
<evidence type="ECO:0000313" key="7">
    <source>
        <dbReference type="Proteomes" id="UP000826014"/>
    </source>
</evidence>
<dbReference type="InterPro" id="IPR006683">
    <property type="entry name" value="Thioestr_dom"/>
</dbReference>
<proteinExistence type="inferred from homology"/>
<sequence length="168" mass="19140">MSFVPKKVSESAINDQTYKVFPNDLNSNDTVFGGLVMSILDRVASVVAERHSERTCVTASVDSMHFLGPARRGDILVFKAAINRSWRTSMEIGVKVVAEQYTTGRSKHILSAYFTFVALDDAGAPVEVPQVLPESALEKRRYQEADDRRQRRKKEKKEREKKRQEMNF</sequence>
<dbReference type="InterPro" id="IPR040170">
    <property type="entry name" value="Cytosol_ACT"/>
</dbReference>